<sequence>MKKRKIKDDSFKYSEANKVKKLANSSLQSLSKNLNSKIGIKNERREQQVKKFGTNQMSVKKFNYFKKFFEVLVEPFNLLLWVVALTEFFIYLFNGQRAIDLVSSLVVLFMIILAGCVDYIQELKAYQLNDKLRVLVSDNFFILNQEIEDISTFNFIEASKSLIQINQNNLVVGDVISLKHGDLVPADARIIWQNNLLVDQSTLTGESDPVEKIVSNKKKKIVEYQNILFAQTIITSGKCYAVIINTGDKNYSQSILTMAEQIETQSDFTEGINKITKLLVISILVIIPFIFVASGLRTTNWLEALIFTLSIVVSLTPETLPAVISSNLKIGSKKLVKEHVIVKNIDVIQNMGSVNILCTDKTGTLTVDEIEVTDVVDINGKTSECVAKCAYINAFFERNLTNKIDEAIYKKFSHQFDAHSIKLINEVQFDHETKISSVLIKEGNVSKQITKGSVTEMLNIISKVVIDDQIFALDENFKSKINKLISNLNTKGFRVIIVASKQTSEIVHNDLIFEGIISFEDKLKPDIKDVLKVIYESGIDLKILTGDSLEVSQIIAKKLVMRQEESLIGQNLALNNQTKLYQQLIAANIFAKLSPFEKVKIIETLKTNNVVAFLGDGVNDAGALKLADVGISVNTGTPIAKYAADVILLKKDLDVLEQAFIKGRKIFYNALKYIKLTVASNFGLILTLLIGSIWFDFAAMAPIHLLMQNLTFDLANLLFVIDRVDDQAIKKPLKWNIKSIFPFVLVNSILMSIISITNFLVIGYGFDFFNLINQGTKRDLYVTQFQTMFFIESMISHIFFIFFARTARVSIIESRPSFVFFFGMLSFLLVPFLFTFISPIANVFDLAKPPLLWLAVLPGLIALNWILVESAKAIMVKKLNIWI</sequence>
<dbReference type="Pfam" id="PF00122">
    <property type="entry name" value="E1-E2_ATPase"/>
    <property type="match status" value="1"/>
</dbReference>
<evidence type="ECO:0000256" key="1">
    <source>
        <dbReference type="ARBA" id="ARBA00004141"/>
    </source>
</evidence>
<dbReference type="NCBIfam" id="TIGR01494">
    <property type="entry name" value="ATPase_P-type"/>
    <property type="match status" value="2"/>
</dbReference>
<dbReference type="Gene3D" id="3.40.50.1000">
    <property type="entry name" value="HAD superfamily/HAD-like"/>
    <property type="match status" value="1"/>
</dbReference>
<evidence type="ECO:0000256" key="8">
    <source>
        <dbReference type="SAM" id="Phobius"/>
    </source>
</evidence>
<comment type="caution">
    <text evidence="12">The sequence shown here is derived from an EMBL/GenBank/DDBJ whole genome shotgun (WGS) entry which is preliminary data.</text>
</comment>
<feature type="transmembrane region" description="Helical" evidence="8">
    <location>
        <begin position="850"/>
        <end position="868"/>
    </location>
</feature>
<evidence type="ECO:0000259" key="10">
    <source>
        <dbReference type="Pfam" id="PF00689"/>
    </source>
</evidence>
<dbReference type="AlphaFoldDB" id="A0A846UCS7"/>
<evidence type="ECO:0000313" key="12">
    <source>
        <dbReference type="EMBL" id="NKE38318.1"/>
    </source>
</evidence>
<evidence type="ECO:0000313" key="13">
    <source>
        <dbReference type="Proteomes" id="UP000584587"/>
    </source>
</evidence>
<feature type="domain" description="Cation-transporting P-type ATPase N-terminal" evidence="11">
    <location>
        <begin position="25"/>
        <end position="85"/>
    </location>
</feature>
<evidence type="ECO:0000256" key="3">
    <source>
        <dbReference type="ARBA" id="ARBA00022741"/>
    </source>
</evidence>
<feature type="transmembrane region" description="Helical" evidence="8">
    <location>
        <begin position="278"/>
        <end position="298"/>
    </location>
</feature>
<feature type="transmembrane region" description="Helical" evidence="8">
    <location>
        <begin position="673"/>
        <end position="695"/>
    </location>
</feature>
<dbReference type="InterPro" id="IPR036412">
    <property type="entry name" value="HAD-like_sf"/>
</dbReference>
<dbReference type="PANTHER" id="PTHR42861">
    <property type="entry name" value="CALCIUM-TRANSPORTING ATPASE"/>
    <property type="match status" value="1"/>
</dbReference>
<evidence type="ECO:0000256" key="2">
    <source>
        <dbReference type="ARBA" id="ARBA00022692"/>
    </source>
</evidence>
<feature type="transmembrane region" description="Helical" evidence="8">
    <location>
        <begin position="99"/>
        <end position="120"/>
    </location>
</feature>
<proteinExistence type="predicted"/>
<feature type="transmembrane region" description="Helical" evidence="8">
    <location>
        <begin position="818"/>
        <end position="838"/>
    </location>
</feature>
<keyword evidence="4" id="KW-0067">ATP-binding</keyword>
<evidence type="ECO:0000256" key="7">
    <source>
        <dbReference type="ARBA" id="ARBA00023136"/>
    </source>
</evidence>
<dbReference type="EMBL" id="JAAVVK010000001">
    <property type="protein sequence ID" value="NKE38318.1"/>
    <property type="molecule type" value="Genomic_DNA"/>
</dbReference>
<dbReference type="InterPro" id="IPR008250">
    <property type="entry name" value="ATPase_P-typ_transduc_dom_A_sf"/>
</dbReference>
<feature type="transmembrane region" description="Helical" evidence="8">
    <location>
        <begin position="71"/>
        <end position="93"/>
    </location>
</feature>
<gene>
    <name evidence="12" type="ORF">HER12_00920</name>
</gene>
<dbReference type="SUPFAM" id="SSF56784">
    <property type="entry name" value="HAD-like"/>
    <property type="match status" value="1"/>
</dbReference>
<feature type="domain" description="Cation-transporting P-type ATPase C-terminal" evidence="10">
    <location>
        <begin position="698"/>
        <end position="874"/>
    </location>
</feature>
<dbReference type="Pfam" id="PF13246">
    <property type="entry name" value="Cation_ATPase"/>
    <property type="match status" value="1"/>
</dbReference>
<dbReference type="PRINTS" id="PR00119">
    <property type="entry name" value="CATATPASE"/>
</dbReference>
<evidence type="ECO:0000259" key="9">
    <source>
        <dbReference type="Pfam" id="PF00122"/>
    </source>
</evidence>
<protein>
    <submittedName>
        <fullName evidence="12">HAD-IC family P-type ATPase</fullName>
    </submittedName>
</protein>
<dbReference type="Proteomes" id="UP000584587">
    <property type="component" value="Unassembled WGS sequence"/>
</dbReference>
<dbReference type="SFLD" id="SFLDF00027">
    <property type="entry name" value="p-type_atpase"/>
    <property type="match status" value="1"/>
</dbReference>
<keyword evidence="13" id="KW-1185">Reference proteome</keyword>
<dbReference type="Gene3D" id="2.70.150.10">
    <property type="entry name" value="Calcium-transporting ATPase, cytoplasmic transduction domain A"/>
    <property type="match status" value="1"/>
</dbReference>
<dbReference type="InterPro" id="IPR006068">
    <property type="entry name" value="ATPase_P-typ_cation-transptr_C"/>
</dbReference>
<dbReference type="Gene3D" id="1.20.1110.10">
    <property type="entry name" value="Calcium-transporting ATPase, transmembrane domain"/>
    <property type="match status" value="1"/>
</dbReference>
<accession>A0A846UCS7</accession>
<dbReference type="Gene3D" id="3.40.1110.10">
    <property type="entry name" value="Calcium-transporting ATPase, cytoplasmic domain N"/>
    <property type="match status" value="1"/>
</dbReference>
<dbReference type="PROSITE" id="PS00154">
    <property type="entry name" value="ATPASE_E1_E2"/>
    <property type="match status" value="1"/>
</dbReference>
<dbReference type="InterPro" id="IPR001757">
    <property type="entry name" value="P_typ_ATPase"/>
</dbReference>
<feature type="transmembrane region" description="Helical" evidence="8">
    <location>
        <begin position="741"/>
        <end position="766"/>
    </location>
</feature>
<dbReference type="GO" id="GO:0016887">
    <property type="term" value="F:ATP hydrolysis activity"/>
    <property type="evidence" value="ECO:0007669"/>
    <property type="project" value="InterPro"/>
</dbReference>
<dbReference type="InterPro" id="IPR059000">
    <property type="entry name" value="ATPase_P-type_domA"/>
</dbReference>
<evidence type="ECO:0000256" key="5">
    <source>
        <dbReference type="ARBA" id="ARBA00022967"/>
    </source>
</evidence>
<organism evidence="12 13">
    <name type="scientific">Spiroplasma platyhelix PALS-1</name>
    <dbReference type="NCBI Taxonomy" id="1276218"/>
    <lineage>
        <taxon>Bacteria</taxon>
        <taxon>Bacillati</taxon>
        <taxon>Mycoplasmatota</taxon>
        <taxon>Mollicutes</taxon>
        <taxon>Entomoplasmatales</taxon>
        <taxon>Spiroplasmataceae</taxon>
        <taxon>Spiroplasma</taxon>
    </lineage>
</organism>
<dbReference type="RefSeq" id="WP_168104790.1">
    <property type="nucleotide sequence ID" value="NZ_CP051215.1"/>
</dbReference>
<dbReference type="SFLD" id="SFLDG00002">
    <property type="entry name" value="C1.7:_P-type_atpase_like"/>
    <property type="match status" value="1"/>
</dbReference>
<keyword evidence="3" id="KW-0547">Nucleotide-binding</keyword>
<dbReference type="SUPFAM" id="SSF81653">
    <property type="entry name" value="Calcium ATPase, transduction domain A"/>
    <property type="match status" value="1"/>
</dbReference>
<dbReference type="InterPro" id="IPR044492">
    <property type="entry name" value="P_typ_ATPase_HD_dom"/>
</dbReference>
<feature type="transmembrane region" description="Helical" evidence="8">
    <location>
        <begin position="786"/>
        <end position="806"/>
    </location>
</feature>
<evidence type="ECO:0000259" key="11">
    <source>
        <dbReference type="Pfam" id="PF00690"/>
    </source>
</evidence>
<feature type="transmembrane region" description="Helical" evidence="8">
    <location>
        <begin position="701"/>
        <end position="721"/>
    </location>
</feature>
<dbReference type="InterPro" id="IPR023299">
    <property type="entry name" value="ATPase_P-typ_cyto_dom_N"/>
</dbReference>
<comment type="subcellular location">
    <subcellularLocation>
        <location evidence="1">Membrane</location>
        <topology evidence="1">Multi-pass membrane protein</topology>
    </subcellularLocation>
</comment>
<dbReference type="InterPro" id="IPR023298">
    <property type="entry name" value="ATPase_P-typ_TM_dom_sf"/>
</dbReference>
<dbReference type="InterPro" id="IPR004014">
    <property type="entry name" value="ATPase_P-typ_cation-transptr_N"/>
</dbReference>
<dbReference type="GO" id="GO:0005524">
    <property type="term" value="F:ATP binding"/>
    <property type="evidence" value="ECO:0007669"/>
    <property type="project" value="UniProtKB-KW"/>
</dbReference>
<feature type="domain" description="P-type ATPase A" evidence="9">
    <location>
        <begin position="159"/>
        <end position="259"/>
    </location>
</feature>
<keyword evidence="2 8" id="KW-0812">Transmembrane</keyword>
<dbReference type="InterPro" id="IPR018303">
    <property type="entry name" value="ATPase_P-typ_P_site"/>
</dbReference>
<dbReference type="PRINTS" id="PR00120">
    <property type="entry name" value="HATPASE"/>
</dbReference>
<feature type="transmembrane region" description="Helical" evidence="8">
    <location>
        <begin position="304"/>
        <end position="324"/>
    </location>
</feature>
<keyword evidence="5" id="KW-1278">Translocase</keyword>
<dbReference type="SFLD" id="SFLDS00003">
    <property type="entry name" value="Haloacid_Dehalogenase"/>
    <property type="match status" value="1"/>
</dbReference>
<evidence type="ECO:0000256" key="6">
    <source>
        <dbReference type="ARBA" id="ARBA00022989"/>
    </source>
</evidence>
<keyword evidence="7 8" id="KW-0472">Membrane</keyword>
<evidence type="ECO:0000256" key="4">
    <source>
        <dbReference type="ARBA" id="ARBA00022840"/>
    </source>
</evidence>
<dbReference type="SUPFAM" id="SSF81665">
    <property type="entry name" value="Calcium ATPase, transmembrane domain M"/>
    <property type="match status" value="1"/>
</dbReference>
<reference evidence="12 13" key="1">
    <citation type="submission" date="2020-04" db="EMBL/GenBank/DDBJ databases">
        <title>Complete genome sequence of Spiroplasma platyhelix ATCC 51748, an insect isolate.</title>
        <authorList>
            <person name="Green E.A."/>
            <person name="Klassen J.L."/>
        </authorList>
    </citation>
    <scope>NUCLEOTIDE SEQUENCE [LARGE SCALE GENOMIC DNA]</scope>
    <source>
        <strain evidence="12 13">PALS-1</strain>
    </source>
</reference>
<name>A0A846UCS7_9MOLU</name>
<dbReference type="InterPro" id="IPR023214">
    <property type="entry name" value="HAD_sf"/>
</dbReference>
<keyword evidence="6 8" id="KW-1133">Transmembrane helix</keyword>
<dbReference type="Pfam" id="PF00689">
    <property type="entry name" value="Cation_ATPase_C"/>
    <property type="match status" value="1"/>
</dbReference>
<dbReference type="GO" id="GO:0016020">
    <property type="term" value="C:membrane"/>
    <property type="evidence" value="ECO:0007669"/>
    <property type="project" value="UniProtKB-SubCell"/>
</dbReference>
<dbReference type="Pfam" id="PF00690">
    <property type="entry name" value="Cation_ATPase_N"/>
    <property type="match status" value="1"/>
</dbReference>